<dbReference type="NCBIfam" id="NF001540">
    <property type="entry name" value="PRK00366.1"/>
    <property type="match status" value="1"/>
</dbReference>
<protein>
    <recommendedName>
        <fullName evidence="7">4-hydroxy-3-methylbut-2-en-1-yl diphosphate synthase (flavodoxin)</fullName>
        <ecNumber evidence="7">1.17.7.3</ecNumber>
    </recommendedName>
    <alternativeName>
        <fullName evidence="7">1-hydroxy-2-methyl-2-(E)-butenyl 4-diphosphate synthase</fullName>
    </alternativeName>
</protein>
<feature type="binding site" evidence="7">
    <location>
        <position position="298"/>
    </location>
    <ligand>
        <name>[4Fe-4S] cluster</name>
        <dbReference type="ChEBI" id="CHEBI:49883"/>
    </ligand>
</feature>
<evidence type="ECO:0000256" key="4">
    <source>
        <dbReference type="ARBA" id="ARBA00023004"/>
    </source>
</evidence>
<dbReference type="FunFam" id="3.30.413.10:FF:000005">
    <property type="entry name" value="4-hydroxy-3-methylbut-2-en-1-yl diphosphate synthase (flavodoxin)"/>
    <property type="match status" value="1"/>
</dbReference>
<keyword evidence="3 7" id="KW-0560">Oxidoreductase</keyword>
<evidence type="ECO:0000313" key="11">
    <source>
        <dbReference type="Proteomes" id="UP000034207"/>
    </source>
</evidence>
<comment type="pathway">
    <text evidence="7">Isoprenoid biosynthesis; isopentenyl diphosphate biosynthesis via DXP pathway; isopentenyl diphosphate from 1-deoxy-D-xylulose 5-phosphate: step 5/6.</text>
</comment>
<dbReference type="GO" id="GO:0141197">
    <property type="term" value="F:4-hydroxy-3-methylbut-2-enyl-diphosphate synthase activity (flavodoxin)"/>
    <property type="evidence" value="ECO:0007669"/>
    <property type="project" value="UniProtKB-EC"/>
</dbReference>
<feature type="domain" description="IspG TIM-barrel" evidence="8">
    <location>
        <begin position="6"/>
        <end position="245"/>
    </location>
</feature>
<dbReference type="STRING" id="1618345.UT18_C0034G0003"/>
<proteinExistence type="inferred from homology"/>
<keyword evidence="4 7" id="KW-0408">Iron</keyword>
<feature type="binding site" evidence="7">
    <location>
        <position position="305"/>
    </location>
    <ligand>
        <name>[4Fe-4S] cluster</name>
        <dbReference type="ChEBI" id="CHEBI:49883"/>
    </ligand>
</feature>
<name>A0A0G0LLW6_UNCC2</name>
<dbReference type="PATRIC" id="fig|1618345.3.peg.1219"/>
<dbReference type="GO" id="GO:0046429">
    <property type="term" value="F:4-hydroxy-3-methylbut-2-en-1-yl diphosphate synthase activity (ferredoxin)"/>
    <property type="evidence" value="ECO:0007669"/>
    <property type="project" value="UniProtKB-UniRule"/>
</dbReference>
<dbReference type="EC" id="1.17.7.3" evidence="7"/>
<keyword evidence="1 7" id="KW-0004">4Fe-4S</keyword>
<evidence type="ECO:0000256" key="6">
    <source>
        <dbReference type="ARBA" id="ARBA00023229"/>
    </source>
</evidence>
<feature type="domain" description="IspG C-terminal" evidence="9">
    <location>
        <begin position="259"/>
        <end position="347"/>
    </location>
</feature>
<sequence>MNRKQTRKVLVGNVAIGGNAPVVVQSMTNTDTRNTKETINQIKKLKEAGCEIIRVAVPDMKAAEAIKEIKKQISIPLVADIHFDYNLALKSIKSGADKVRINPGNIGSEEKVKEVVQACKEKNLPIRIGVNIGSLEKHIEKKYGRTAKAMVESGLFHIRILEKLDFHDIAISLKASDVLRTVEAYRMLSEKVDYPLHLGITEAGTPKTGIIKSSVGIGIMLAEGIGDTIRVSLTSDPVEEVRVAWEILKSLNLRQRGANLISCPTCGRTEIDLIKLAEEAEKVIETIDKPITVAVMGCIVNGPGEAKEADIGIAGGKGAGIIFKKGKVLKSVPEAQLLSELLREIENL</sequence>
<dbReference type="Gene3D" id="3.30.413.10">
    <property type="entry name" value="Sulfite Reductase Hemoprotein, domain 1"/>
    <property type="match status" value="1"/>
</dbReference>
<dbReference type="GO" id="GO:0019288">
    <property type="term" value="P:isopentenyl diphosphate biosynthetic process, methylerythritol 4-phosphate pathway"/>
    <property type="evidence" value="ECO:0007669"/>
    <property type="project" value="UniProtKB-UniRule"/>
</dbReference>
<dbReference type="NCBIfam" id="TIGR00612">
    <property type="entry name" value="ispG_gcpE"/>
    <property type="match status" value="1"/>
</dbReference>
<dbReference type="GO" id="GO:0016114">
    <property type="term" value="P:terpenoid biosynthetic process"/>
    <property type="evidence" value="ECO:0007669"/>
    <property type="project" value="InterPro"/>
</dbReference>
<evidence type="ECO:0000259" key="9">
    <source>
        <dbReference type="Pfam" id="PF26540"/>
    </source>
</evidence>
<evidence type="ECO:0000256" key="2">
    <source>
        <dbReference type="ARBA" id="ARBA00022723"/>
    </source>
</evidence>
<organism evidence="10 11">
    <name type="scientific">candidate division CPR2 bacterium GW2011_GWC2_39_10</name>
    <dbReference type="NCBI Taxonomy" id="1618345"/>
    <lineage>
        <taxon>Bacteria</taxon>
        <taxon>Bacteria division CPR2</taxon>
    </lineage>
</organism>
<dbReference type="Pfam" id="PF04551">
    <property type="entry name" value="GcpE"/>
    <property type="match status" value="1"/>
</dbReference>
<dbReference type="GO" id="GO:0005506">
    <property type="term" value="F:iron ion binding"/>
    <property type="evidence" value="ECO:0007669"/>
    <property type="project" value="InterPro"/>
</dbReference>
<dbReference type="InterPro" id="IPR004588">
    <property type="entry name" value="IspG_bac-typ"/>
</dbReference>
<comment type="function">
    <text evidence="7">Converts 2C-methyl-D-erythritol 2,4-cyclodiphosphate (ME-2,4cPP) into 1-hydroxy-2-methyl-2-(E)-butenyl 4-diphosphate.</text>
</comment>
<dbReference type="FunFam" id="3.20.20.20:FF:000001">
    <property type="entry name" value="4-hydroxy-3-methylbut-2-en-1-yl diphosphate synthase (flavodoxin)"/>
    <property type="match status" value="1"/>
</dbReference>
<evidence type="ECO:0000313" key="10">
    <source>
        <dbReference type="EMBL" id="KKQ92888.1"/>
    </source>
</evidence>
<dbReference type="AlphaFoldDB" id="A0A0G0LLW6"/>
<feature type="binding site" evidence="7">
    <location>
        <position position="263"/>
    </location>
    <ligand>
        <name>[4Fe-4S] cluster</name>
        <dbReference type="ChEBI" id="CHEBI:49883"/>
    </ligand>
</feature>
<dbReference type="InterPro" id="IPR011005">
    <property type="entry name" value="Dihydropteroate_synth-like_sf"/>
</dbReference>
<dbReference type="InterPro" id="IPR016425">
    <property type="entry name" value="IspG_bac"/>
</dbReference>
<dbReference type="PANTHER" id="PTHR30454">
    <property type="entry name" value="4-HYDROXY-3-METHYLBUT-2-EN-1-YL DIPHOSPHATE SYNTHASE"/>
    <property type="match status" value="1"/>
</dbReference>
<evidence type="ECO:0000256" key="7">
    <source>
        <dbReference type="HAMAP-Rule" id="MF_00159"/>
    </source>
</evidence>
<keyword evidence="5 7" id="KW-0411">Iron-sulfur</keyword>
<comment type="caution">
    <text evidence="10">The sequence shown here is derived from an EMBL/GenBank/DDBJ whole genome shotgun (WGS) entry which is preliminary data.</text>
</comment>
<dbReference type="SUPFAM" id="SSF56014">
    <property type="entry name" value="Nitrite and sulphite reductase 4Fe-4S domain-like"/>
    <property type="match status" value="1"/>
</dbReference>
<dbReference type="InterPro" id="IPR045854">
    <property type="entry name" value="NO2/SO3_Rdtase_4Fe4S_sf"/>
</dbReference>
<evidence type="ECO:0000259" key="8">
    <source>
        <dbReference type="Pfam" id="PF04551"/>
    </source>
</evidence>
<keyword evidence="6 7" id="KW-0414">Isoprene biosynthesis</keyword>
<dbReference type="PANTHER" id="PTHR30454:SF0">
    <property type="entry name" value="4-HYDROXY-3-METHYLBUT-2-EN-1-YL DIPHOSPHATE SYNTHASE (FERREDOXIN), CHLOROPLASTIC"/>
    <property type="match status" value="1"/>
</dbReference>
<dbReference type="Gene3D" id="3.20.20.20">
    <property type="entry name" value="Dihydropteroate synthase-like"/>
    <property type="match status" value="1"/>
</dbReference>
<dbReference type="GO" id="GO:0051539">
    <property type="term" value="F:4 iron, 4 sulfur cluster binding"/>
    <property type="evidence" value="ECO:0007669"/>
    <property type="project" value="UniProtKB-UniRule"/>
</dbReference>
<feature type="binding site" evidence="7">
    <location>
        <position position="266"/>
    </location>
    <ligand>
        <name>[4Fe-4S] cluster</name>
        <dbReference type="ChEBI" id="CHEBI:49883"/>
    </ligand>
</feature>
<dbReference type="InterPro" id="IPR058578">
    <property type="entry name" value="IspG_TIM"/>
</dbReference>
<dbReference type="InterPro" id="IPR058579">
    <property type="entry name" value="IspG_C"/>
</dbReference>
<evidence type="ECO:0000256" key="1">
    <source>
        <dbReference type="ARBA" id="ARBA00022485"/>
    </source>
</evidence>
<dbReference type="EMBL" id="LBVV01000034">
    <property type="protein sequence ID" value="KKQ92888.1"/>
    <property type="molecule type" value="Genomic_DNA"/>
</dbReference>
<dbReference type="SUPFAM" id="SSF51717">
    <property type="entry name" value="Dihydropteroate synthetase-like"/>
    <property type="match status" value="1"/>
</dbReference>
<dbReference type="Pfam" id="PF26540">
    <property type="entry name" value="GcpE_C"/>
    <property type="match status" value="1"/>
</dbReference>
<reference evidence="10 11" key="1">
    <citation type="journal article" date="2015" name="Nature">
        <title>rRNA introns, odd ribosomes, and small enigmatic genomes across a large radiation of phyla.</title>
        <authorList>
            <person name="Brown C.T."/>
            <person name="Hug L.A."/>
            <person name="Thomas B.C."/>
            <person name="Sharon I."/>
            <person name="Castelle C.J."/>
            <person name="Singh A."/>
            <person name="Wilkins M.J."/>
            <person name="Williams K.H."/>
            <person name="Banfield J.F."/>
        </authorList>
    </citation>
    <scope>NUCLEOTIDE SEQUENCE [LARGE SCALE GENOMIC DNA]</scope>
</reference>
<dbReference type="Proteomes" id="UP000034207">
    <property type="component" value="Unassembled WGS sequence"/>
</dbReference>
<keyword evidence="2 7" id="KW-0479">Metal-binding</keyword>
<gene>
    <name evidence="7" type="primary">ispG</name>
    <name evidence="10" type="ORF">UT18_C0034G0003</name>
</gene>
<evidence type="ECO:0000256" key="5">
    <source>
        <dbReference type="ARBA" id="ARBA00023014"/>
    </source>
</evidence>
<dbReference type="UniPathway" id="UPA00056">
    <property type="reaction ID" value="UER00096"/>
</dbReference>
<accession>A0A0G0LLW6</accession>
<comment type="cofactor">
    <cofactor evidence="7">
        <name>[4Fe-4S] cluster</name>
        <dbReference type="ChEBI" id="CHEBI:49883"/>
    </cofactor>
    <text evidence="7">Binds 1 [4Fe-4S] cluster.</text>
</comment>
<dbReference type="PIRSF" id="PIRSF004640">
    <property type="entry name" value="IspG"/>
    <property type="match status" value="1"/>
</dbReference>
<comment type="similarity">
    <text evidence="7">Belongs to the IspG family.</text>
</comment>
<evidence type="ECO:0000256" key="3">
    <source>
        <dbReference type="ARBA" id="ARBA00023002"/>
    </source>
</evidence>
<dbReference type="HAMAP" id="MF_00159">
    <property type="entry name" value="IspG"/>
    <property type="match status" value="1"/>
</dbReference>
<comment type="catalytic activity">
    <reaction evidence="7">
        <text>(2E)-4-hydroxy-3-methylbut-2-enyl diphosphate + oxidized [flavodoxin] + H2O + 2 H(+) = 2-C-methyl-D-erythritol 2,4-cyclic diphosphate + reduced [flavodoxin]</text>
        <dbReference type="Rhea" id="RHEA:43604"/>
        <dbReference type="Rhea" id="RHEA-COMP:10622"/>
        <dbReference type="Rhea" id="RHEA-COMP:10623"/>
        <dbReference type="ChEBI" id="CHEBI:15377"/>
        <dbReference type="ChEBI" id="CHEBI:15378"/>
        <dbReference type="ChEBI" id="CHEBI:57618"/>
        <dbReference type="ChEBI" id="CHEBI:58210"/>
        <dbReference type="ChEBI" id="CHEBI:58483"/>
        <dbReference type="ChEBI" id="CHEBI:128753"/>
        <dbReference type="EC" id="1.17.7.3"/>
    </reaction>
</comment>